<accession>A0A5J4W6I8</accession>
<proteinExistence type="predicted"/>
<dbReference type="EMBL" id="SNRW01003338">
    <property type="protein sequence ID" value="KAA6390113.1"/>
    <property type="molecule type" value="Genomic_DNA"/>
</dbReference>
<protein>
    <submittedName>
        <fullName evidence="1">Uncharacterized protein</fullName>
    </submittedName>
</protein>
<gene>
    <name evidence="1" type="ORF">EZS28_014362</name>
</gene>
<evidence type="ECO:0000313" key="1">
    <source>
        <dbReference type="EMBL" id="KAA6390113.1"/>
    </source>
</evidence>
<name>A0A5J4W6I8_9EUKA</name>
<reference evidence="1 2" key="1">
    <citation type="submission" date="2019-03" db="EMBL/GenBank/DDBJ databases">
        <title>Single cell metagenomics reveals metabolic interactions within the superorganism composed of flagellate Streblomastix strix and complex community of Bacteroidetes bacteria on its surface.</title>
        <authorList>
            <person name="Treitli S.C."/>
            <person name="Kolisko M."/>
            <person name="Husnik F."/>
            <person name="Keeling P."/>
            <person name="Hampl V."/>
        </authorList>
    </citation>
    <scope>NUCLEOTIDE SEQUENCE [LARGE SCALE GENOMIC DNA]</scope>
    <source>
        <strain evidence="1">ST1C</strain>
    </source>
</reference>
<dbReference type="Proteomes" id="UP000324800">
    <property type="component" value="Unassembled WGS sequence"/>
</dbReference>
<organism evidence="1 2">
    <name type="scientific">Streblomastix strix</name>
    <dbReference type="NCBI Taxonomy" id="222440"/>
    <lineage>
        <taxon>Eukaryota</taxon>
        <taxon>Metamonada</taxon>
        <taxon>Preaxostyla</taxon>
        <taxon>Oxymonadida</taxon>
        <taxon>Streblomastigidae</taxon>
        <taxon>Streblomastix</taxon>
    </lineage>
</organism>
<dbReference type="AlphaFoldDB" id="A0A5J4W6I8"/>
<comment type="caution">
    <text evidence="1">The sequence shown here is derived from an EMBL/GenBank/DDBJ whole genome shotgun (WGS) entry which is preliminary data.</text>
</comment>
<evidence type="ECO:0000313" key="2">
    <source>
        <dbReference type="Proteomes" id="UP000324800"/>
    </source>
</evidence>
<sequence>MEKEQYEREENEDQEMVCGCYNIAIKKFNLMVALLNYGRLELVHNVLMLKKKTYIFEKLKIDLSFYPATVNQKDQYRRQLSTTNGKPNFYPLIPVLKSLKRTKDILNQREMRSDANKQKKKRS</sequence>